<dbReference type="OrthoDB" id="1938551at2759"/>
<dbReference type="Proteomes" id="UP000242715">
    <property type="component" value="Unassembled WGS sequence"/>
</dbReference>
<proteinExistence type="predicted"/>
<gene>
    <name evidence="1" type="ORF">TSUD_59990</name>
</gene>
<dbReference type="AlphaFoldDB" id="A0A2Z6NAB9"/>
<evidence type="ECO:0000313" key="1">
    <source>
        <dbReference type="EMBL" id="GAU39043.1"/>
    </source>
</evidence>
<dbReference type="EMBL" id="DF973741">
    <property type="protein sequence ID" value="GAU39043.1"/>
    <property type="molecule type" value="Genomic_DNA"/>
</dbReference>
<dbReference type="InterPro" id="IPR052343">
    <property type="entry name" value="Retrotransposon-Effector_Assoc"/>
</dbReference>
<organism evidence="1 2">
    <name type="scientific">Trifolium subterraneum</name>
    <name type="common">Subterranean clover</name>
    <dbReference type="NCBI Taxonomy" id="3900"/>
    <lineage>
        <taxon>Eukaryota</taxon>
        <taxon>Viridiplantae</taxon>
        <taxon>Streptophyta</taxon>
        <taxon>Embryophyta</taxon>
        <taxon>Tracheophyta</taxon>
        <taxon>Spermatophyta</taxon>
        <taxon>Magnoliopsida</taxon>
        <taxon>eudicotyledons</taxon>
        <taxon>Gunneridae</taxon>
        <taxon>Pentapetalae</taxon>
        <taxon>rosids</taxon>
        <taxon>fabids</taxon>
        <taxon>Fabales</taxon>
        <taxon>Fabaceae</taxon>
        <taxon>Papilionoideae</taxon>
        <taxon>50 kb inversion clade</taxon>
        <taxon>NPAAA clade</taxon>
        <taxon>Hologalegina</taxon>
        <taxon>IRL clade</taxon>
        <taxon>Trifolieae</taxon>
        <taxon>Trifolium</taxon>
    </lineage>
</organism>
<evidence type="ECO:0000313" key="2">
    <source>
        <dbReference type="Proteomes" id="UP000242715"/>
    </source>
</evidence>
<dbReference type="PANTHER" id="PTHR46890:SF48">
    <property type="entry name" value="RNA-DIRECTED DNA POLYMERASE"/>
    <property type="match status" value="1"/>
</dbReference>
<keyword evidence="2" id="KW-1185">Reference proteome</keyword>
<evidence type="ECO:0008006" key="3">
    <source>
        <dbReference type="Google" id="ProtNLM"/>
    </source>
</evidence>
<sequence length="542" mass="62546">MSRLDRILLSEEWCLAWPNYTQTARLRGLSDHCSLVLSANEDDWGPRPSRMLKCWRDVPGYQVFVKDKWKELHVDGWGVHLVITGRRRGNAITVIQADGVILEGVNPIRQAVFLHFTSHFKVINVEKPGVDNLQFKRLNQLESSSLITPFSEEEVKSTVWDCDSFKSPGPDGVNFGFIKDFWAEIRGDVMRFISEFHRNDKMTKGIKSTFIALIPKFDSPQRFNDFRPISLVGILYKILAKILDGILIANELVDEARKSKKELMLFKVDFEKAYDSVDWGYLDDFMGRMSFPALWRKWIKESEGLNVLMEAVVAYNLFTGYSIGERDPVSVSHLQFVDDTLLLGGGRGGEDFRKIPWVKSISLRKECGGLGVSQVREFNLALLGKWCWWMLVDREGLWFSVLAARYGVERGRLRDGGQRWSTWWREIARIQEGNELGGSWFGEHVSKRVMDGIPLCERFGCLFDLAETKWRTVAEMFSLGWGADGEAWQWRRQLWVWEEEMLRECQSLLLNLTLQAQSSNRHTHLTFSYPTEGFHLGVTFTA</sequence>
<dbReference type="PANTHER" id="PTHR46890">
    <property type="entry name" value="NON-LTR RETROLELEMENT REVERSE TRANSCRIPTASE-LIKE PROTEIN-RELATED"/>
    <property type="match status" value="1"/>
</dbReference>
<protein>
    <recommendedName>
        <fullName evidence="3">Reverse transcriptase domain-containing protein</fullName>
    </recommendedName>
</protein>
<accession>A0A2Z6NAB9</accession>
<name>A0A2Z6NAB9_TRISU</name>
<reference evidence="2" key="1">
    <citation type="journal article" date="2017" name="Front. Plant Sci.">
        <title>Climate Clever Clovers: New Paradigm to Reduce the Environmental Footprint of Ruminants by Breeding Low Methanogenic Forages Utilizing Haplotype Variation.</title>
        <authorList>
            <person name="Kaur P."/>
            <person name="Appels R."/>
            <person name="Bayer P.E."/>
            <person name="Keeble-Gagnere G."/>
            <person name="Wang J."/>
            <person name="Hirakawa H."/>
            <person name="Shirasawa K."/>
            <person name="Vercoe P."/>
            <person name="Stefanova K."/>
            <person name="Durmic Z."/>
            <person name="Nichols P."/>
            <person name="Revell C."/>
            <person name="Isobe S.N."/>
            <person name="Edwards D."/>
            <person name="Erskine W."/>
        </authorList>
    </citation>
    <scope>NUCLEOTIDE SEQUENCE [LARGE SCALE GENOMIC DNA]</scope>
    <source>
        <strain evidence="2">cv. Daliak</strain>
    </source>
</reference>